<evidence type="ECO:0000313" key="7">
    <source>
        <dbReference type="EMBL" id="PZA10259.1"/>
    </source>
</evidence>
<feature type="active site" description="Proton donor" evidence="5">
    <location>
        <position position="68"/>
    </location>
</feature>
<feature type="binding site" evidence="6">
    <location>
        <position position="67"/>
    </location>
    <ligand>
        <name>Fe cation</name>
        <dbReference type="ChEBI" id="CHEBI:24875"/>
        <label>2</label>
    </ligand>
</feature>
<feature type="binding site" evidence="6">
    <location>
        <position position="40"/>
    </location>
    <ligand>
        <name>Fe cation</name>
        <dbReference type="ChEBI" id="CHEBI:24875"/>
        <label>1</label>
    </ligand>
</feature>
<evidence type="ECO:0000256" key="2">
    <source>
        <dbReference type="ARBA" id="ARBA00022801"/>
    </source>
</evidence>
<evidence type="ECO:0000256" key="6">
    <source>
        <dbReference type="PIRSR" id="PIRSR004789-51"/>
    </source>
</evidence>
<comment type="caution">
    <text evidence="7">The sequence shown here is derived from an EMBL/GenBank/DDBJ whole genome shotgun (WGS) entry which is preliminary data.</text>
</comment>
<keyword evidence="1 6" id="KW-0479">Metal-binding</keyword>
<dbReference type="AlphaFoldDB" id="A0A323UD89"/>
<evidence type="ECO:0000256" key="4">
    <source>
        <dbReference type="ARBA" id="ARBA00061401"/>
    </source>
</evidence>
<organism evidence="7 8">
    <name type="scientific">Rhodopseudomonas palustris</name>
    <dbReference type="NCBI Taxonomy" id="1076"/>
    <lineage>
        <taxon>Bacteria</taxon>
        <taxon>Pseudomonadati</taxon>
        <taxon>Pseudomonadota</taxon>
        <taxon>Alphaproteobacteria</taxon>
        <taxon>Hyphomicrobiales</taxon>
        <taxon>Nitrobacteraceae</taxon>
        <taxon>Rhodopseudomonas</taxon>
    </lineage>
</organism>
<gene>
    <name evidence="7" type="ORF">DNX69_12770</name>
</gene>
<comment type="similarity">
    <text evidence="4">Belongs to the YmdB-like family.</text>
</comment>
<dbReference type="InterPro" id="IPR005235">
    <property type="entry name" value="YmdB-like"/>
</dbReference>
<sequence>MRILFIGDVVGKSGRTAIAEHLPGLIRDWDLDCTIVNGENAAGGFGITEAIYNDFIDAGADAVTLGNHAWNQKEALVFIERAPRLVRPINFPRHTPGRGAALVETRKGARVLVINAMGRVFMEPLNDPFAAIGRELEACPLRDAADAIVVDFHGEASSEKQGMGHFCDGRVSLVVGTHTHVPTADHQILPNGTGYMTDAGMTGDYDSVIGMHKDEPVHRFLTGIPQGRFEPANGDPTLSGVAVETDDSTGLAIKIAPVRIGGRLEPAKPAFWAAN</sequence>
<feature type="binding site" evidence="6">
    <location>
        <position position="180"/>
    </location>
    <ligand>
        <name>Fe cation</name>
        <dbReference type="ChEBI" id="CHEBI:24875"/>
        <label>1</label>
    </ligand>
</feature>
<dbReference type="GO" id="GO:0046872">
    <property type="term" value="F:metal ion binding"/>
    <property type="evidence" value="ECO:0007669"/>
    <property type="project" value="UniProtKB-KW"/>
</dbReference>
<feature type="binding site" evidence="6">
    <location>
        <position position="8"/>
    </location>
    <ligand>
        <name>Fe cation</name>
        <dbReference type="ChEBI" id="CHEBI:24875"/>
        <label>1</label>
    </ligand>
</feature>
<dbReference type="PANTHER" id="PTHR36303">
    <property type="entry name" value="2',3'-CYCLIC-NUCLEOTIDE 2'-PHOSPHODIESTERASE"/>
    <property type="match status" value="1"/>
</dbReference>
<feature type="binding site" evidence="6">
    <location>
        <position position="39"/>
    </location>
    <ligand>
        <name>Fe cation</name>
        <dbReference type="ChEBI" id="CHEBI:24875"/>
        <label>2</label>
    </ligand>
</feature>
<name>A0A323UD89_RHOPL</name>
<protein>
    <submittedName>
        <fullName evidence="7">TIGR00282 family metallophosphoesterase</fullName>
    </submittedName>
</protein>
<dbReference type="NCBIfam" id="TIGR00282">
    <property type="entry name" value="TIGR00282 family metallophosphoesterase"/>
    <property type="match status" value="1"/>
</dbReference>
<reference evidence="7 8" key="1">
    <citation type="submission" date="2018-06" db="EMBL/GenBank/DDBJ databases">
        <title>Draft Whole-Genome Sequence of the purple photosynthetic bacterium Rhodospeudomonas palustris XCP.</title>
        <authorList>
            <person name="Rayyan A."/>
            <person name="Meyer T.E."/>
            <person name="Kyndt J.A."/>
        </authorList>
    </citation>
    <scope>NUCLEOTIDE SEQUENCE [LARGE SCALE GENOMIC DNA]</scope>
    <source>
        <strain evidence="7 8">XCP</strain>
    </source>
</reference>
<dbReference type="OrthoDB" id="9801109at2"/>
<dbReference type="Gene3D" id="3.60.21.10">
    <property type="match status" value="1"/>
</dbReference>
<dbReference type="GO" id="GO:0004113">
    <property type="term" value="F:2',3'-cyclic-nucleotide 3'-phosphodiesterase activity"/>
    <property type="evidence" value="ECO:0007669"/>
    <property type="project" value="TreeGrafter"/>
</dbReference>
<dbReference type="PIRSF" id="PIRSF004789">
    <property type="entry name" value="DR1281"/>
    <property type="match status" value="1"/>
</dbReference>
<evidence type="ECO:0000256" key="5">
    <source>
        <dbReference type="PIRSR" id="PIRSR004789-50"/>
    </source>
</evidence>
<dbReference type="FunFam" id="3.60.21.10:FF:000016">
    <property type="entry name" value="Putative metallophosphoesterase"/>
    <property type="match status" value="1"/>
</dbReference>
<evidence type="ECO:0000256" key="3">
    <source>
        <dbReference type="ARBA" id="ARBA00023004"/>
    </source>
</evidence>
<dbReference type="EMBL" id="QKQS01000023">
    <property type="protein sequence ID" value="PZA10259.1"/>
    <property type="molecule type" value="Genomic_DNA"/>
</dbReference>
<feature type="binding site" evidence="6">
    <location>
        <position position="153"/>
    </location>
    <ligand>
        <name>Fe cation</name>
        <dbReference type="ChEBI" id="CHEBI:24875"/>
        <label>2</label>
    </ligand>
</feature>
<dbReference type="RefSeq" id="WP_110786369.1">
    <property type="nucleotide sequence ID" value="NZ_QKQS01000023.1"/>
</dbReference>
<proteinExistence type="inferred from homology"/>
<evidence type="ECO:0000313" key="8">
    <source>
        <dbReference type="Proteomes" id="UP000248134"/>
    </source>
</evidence>
<accession>A0A323UD89</accession>
<evidence type="ECO:0000256" key="1">
    <source>
        <dbReference type="ARBA" id="ARBA00022723"/>
    </source>
</evidence>
<keyword evidence="3" id="KW-0408">Iron</keyword>
<dbReference type="PANTHER" id="PTHR36303:SF1">
    <property type="entry name" value="2',3'-CYCLIC-NUCLEOTIDE 2'-PHOSPHODIESTERASE"/>
    <property type="match status" value="1"/>
</dbReference>
<dbReference type="SUPFAM" id="SSF56300">
    <property type="entry name" value="Metallo-dependent phosphatases"/>
    <property type="match status" value="1"/>
</dbReference>
<dbReference type="CDD" id="cd07382">
    <property type="entry name" value="MPP_DR1281"/>
    <property type="match status" value="1"/>
</dbReference>
<dbReference type="Proteomes" id="UP000248134">
    <property type="component" value="Unassembled WGS sequence"/>
</dbReference>
<feature type="binding site" evidence="6">
    <location>
        <position position="178"/>
    </location>
    <ligand>
        <name>Fe cation</name>
        <dbReference type="ChEBI" id="CHEBI:24875"/>
        <label>2</label>
    </ligand>
</feature>
<keyword evidence="2" id="KW-0378">Hydrolase</keyword>
<feature type="binding site" evidence="6">
    <location>
        <position position="39"/>
    </location>
    <ligand>
        <name>Fe cation</name>
        <dbReference type="ChEBI" id="CHEBI:24875"/>
        <label>1</label>
    </ligand>
</feature>
<dbReference type="Pfam" id="PF13277">
    <property type="entry name" value="YmdB"/>
    <property type="match status" value="1"/>
</dbReference>
<dbReference type="InterPro" id="IPR029052">
    <property type="entry name" value="Metallo-depent_PP-like"/>
</dbReference>